<dbReference type="InterPro" id="IPR010093">
    <property type="entry name" value="SinI_DNA-bd"/>
</dbReference>
<evidence type="ECO:0000313" key="2">
    <source>
        <dbReference type="EMBL" id="GAA3516292.1"/>
    </source>
</evidence>
<proteinExistence type="predicted"/>
<dbReference type="InterPro" id="IPR041657">
    <property type="entry name" value="HTH_17"/>
</dbReference>
<accession>A0ABP6UP66</accession>
<dbReference type="SUPFAM" id="SSF46955">
    <property type="entry name" value="Putative DNA-binding domain"/>
    <property type="match status" value="1"/>
</dbReference>
<organism evidence="2 3">
    <name type="scientific">Georgenia daeguensis</name>
    <dbReference type="NCBI Taxonomy" id="908355"/>
    <lineage>
        <taxon>Bacteria</taxon>
        <taxon>Bacillati</taxon>
        <taxon>Actinomycetota</taxon>
        <taxon>Actinomycetes</taxon>
        <taxon>Micrococcales</taxon>
        <taxon>Bogoriellaceae</taxon>
        <taxon>Georgenia</taxon>
    </lineage>
</organism>
<dbReference type="RefSeq" id="WP_345045872.1">
    <property type="nucleotide sequence ID" value="NZ_BAABBA010000109.1"/>
</dbReference>
<sequence length="84" mass="9640">MYRWQEVSRLDDLFEGLPEHLSVEELAGVLGVTKQTAYGWLQKGYIPAYKVGPAWMIVRDEVKDHLAAHRNRPLTPQSPPHETD</sequence>
<evidence type="ECO:0000313" key="3">
    <source>
        <dbReference type="Proteomes" id="UP001499841"/>
    </source>
</evidence>
<evidence type="ECO:0000259" key="1">
    <source>
        <dbReference type="Pfam" id="PF12728"/>
    </source>
</evidence>
<protein>
    <recommendedName>
        <fullName evidence="1">Helix-turn-helix domain-containing protein</fullName>
    </recommendedName>
</protein>
<dbReference type="NCBIfam" id="TIGR01764">
    <property type="entry name" value="excise"/>
    <property type="match status" value="1"/>
</dbReference>
<dbReference type="InterPro" id="IPR009061">
    <property type="entry name" value="DNA-bd_dom_put_sf"/>
</dbReference>
<gene>
    <name evidence="2" type="ORF">GCM10022262_43020</name>
</gene>
<comment type="caution">
    <text evidence="2">The sequence shown here is derived from an EMBL/GenBank/DDBJ whole genome shotgun (WGS) entry which is preliminary data.</text>
</comment>
<dbReference type="EMBL" id="BAABBA010000109">
    <property type="protein sequence ID" value="GAA3516292.1"/>
    <property type="molecule type" value="Genomic_DNA"/>
</dbReference>
<reference evidence="3" key="1">
    <citation type="journal article" date="2019" name="Int. J. Syst. Evol. Microbiol.">
        <title>The Global Catalogue of Microorganisms (GCM) 10K type strain sequencing project: providing services to taxonomists for standard genome sequencing and annotation.</title>
        <authorList>
            <consortium name="The Broad Institute Genomics Platform"/>
            <consortium name="The Broad Institute Genome Sequencing Center for Infectious Disease"/>
            <person name="Wu L."/>
            <person name="Ma J."/>
        </authorList>
    </citation>
    <scope>NUCLEOTIDE SEQUENCE [LARGE SCALE GENOMIC DNA]</scope>
    <source>
        <strain evidence="3">JCM 17459</strain>
    </source>
</reference>
<keyword evidence="3" id="KW-1185">Reference proteome</keyword>
<name>A0ABP6UP66_9MICO</name>
<dbReference type="Pfam" id="PF12728">
    <property type="entry name" value="HTH_17"/>
    <property type="match status" value="1"/>
</dbReference>
<feature type="domain" description="Helix-turn-helix" evidence="1">
    <location>
        <begin position="21"/>
        <end position="69"/>
    </location>
</feature>
<dbReference type="Proteomes" id="UP001499841">
    <property type="component" value="Unassembled WGS sequence"/>
</dbReference>